<protein>
    <submittedName>
        <fullName evidence="9">MlaD family protein</fullName>
    </submittedName>
</protein>
<name>A0ABT4ZGP9_9RHOB</name>
<comment type="subcellular location">
    <subcellularLocation>
        <location evidence="1">Cell inner membrane</location>
    </subcellularLocation>
</comment>
<feature type="domain" description="Mce/MlaD" evidence="8">
    <location>
        <begin position="54"/>
        <end position="131"/>
    </location>
</feature>
<evidence type="ECO:0000259" key="8">
    <source>
        <dbReference type="Pfam" id="PF02470"/>
    </source>
</evidence>
<dbReference type="PANTHER" id="PTHR30462:SF0">
    <property type="entry name" value="INTERMEMBRANE TRANSPORT PROTEIN YEBT"/>
    <property type="match status" value="1"/>
</dbReference>
<keyword evidence="4 7" id="KW-0812">Transmembrane</keyword>
<dbReference type="Proteomes" id="UP001165641">
    <property type="component" value="Unassembled WGS sequence"/>
</dbReference>
<dbReference type="InterPro" id="IPR051800">
    <property type="entry name" value="PqiA-PqiB_transport"/>
</dbReference>
<keyword evidence="6 7" id="KW-0472">Membrane</keyword>
<dbReference type="EMBL" id="JAQBIE010000013">
    <property type="protein sequence ID" value="MDB6178148.1"/>
    <property type="molecule type" value="Genomic_DNA"/>
</dbReference>
<accession>A0ABT4ZGP9</accession>
<keyword evidence="3" id="KW-0997">Cell inner membrane</keyword>
<dbReference type="RefSeq" id="WP_271889268.1">
    <property type="nucleotide sequence ID" value="NZ_JAQBIE010000013.1"/>
</dbReference>
<organism evidence="9 10">
    <name type="scientific">Paracoccus onchidii</name>
    <dbReference type="NCBI Taxonomy" id="3017813"/>
    <lineage>
        <taxon>Bacteria</taxon>
        <taxon>Pseudomonadati</taxon>
        <taxon>Pseudomonadota</taxon>
        <taxon>Alphaproteobacteria</taxon>
        <taxon>Rhodobacterales</taxon>
        <taxon>Paracoccaceae</taxon>
        <taxon>Paracoccus</taxon>
    </lineage>
</organism>
<gene>
    <name evidence="9" type="ORF">PAF17_11635</name>
</gene>
<evidence type="ECO:0000313" key="9">
    <source>
        <dbReference type="EMBL" id="MDB6178148.1"/>
    </source>
</evidence>
<reference evidence="9" key="1">
    <citation type="submission" date="2022-12" db="EMBL/GenBank/DDBJ databases">
        <title>Paracoccus onchidii sp. nov., isolated from a marine invertebrate from the South China Sea.</title>
        <authorList>
            <person name="Xu S."/>
            <person name="Liu Z."/>
            <person name="Xu Y."/>
        </authorList>
    </citation>
    <scope>NUCLEOTIDE SEQUENCE</scope>
    <source>
        <strain evidence="9">Z330</strain>
    </source>
</reference>
<evidence type="ECO:0000256" key="7">
    <source>
        <dbReference type="SAM" id="Phobius"/>
    </source>
</evidence>
<keyword evidence="2" id="KW-1003">Cell membrane</keyword>
<comment type="caution">
    <text evidence="9">The sequence shown here is derived from an EMBL/GenBank/DDBJ whole genome shotgun (WGS) entry which is preliminary data.</text>
</comment>
<keyword evidence="5 7" id="KW-1133">Transmembrane helix</keyword>
<evidence type="ECO:0000256" key="2">
    <source>
        <dbReference type="ARBA" id="ARBA00022475"/>
    </source>
</evidence>
<proteinExistence type="predicted"/>
<sequence length="783" mass="82394">MTNTPPPLKPASPVRKTAVRAAQAGVNVIWLVPIIALIVTLAIAWNAYSDRGALIEVEFADATGIVPGSTALRFREITVGQVEGVQFTEDLSRVEVQIRVDKDVASYIDADAAFWIVRPQVTAQGVSRLDTVLTGSFIEGYWDAEVSEPQRRFVGVDRPPLVREDAKGTWVKLSYESGEGLTEGAPILYRGIQVGRMENLRLAEDGNSVVVDGFIQAPHDRRLTSATVFWDSSGFSVSLGAQGVSLNVNSLTSLLQGGVSFDTPVSGGKPVDTVEAFPVQPDEATARSNVFVADEAGQLQLTMLIDEAVTGLNKGADVQFQGLNVGQVADLAVRATSDETTGAGISEEVTLAISPTRLGLDPDATPEDALDFLQRAVADGLRARVASSGLFGTQLVIELVEIPDAQAAEIDMAGEPFPLIPTAPADVTDFTSTAQGVLTKVGDLPIEEVMNSATEMLNSVTAFVRSEDTRAIPGSLRQTIEEAQAAATDLRGVLQELRESDAAINAGEAMAAASELVAKVNDAADRLPELLDSLNATAGSVRNIDFTSIGAELDATLQELRDVVGTQAAANLPAQLSSLIKTLEGAASEISVVAGEIRDSGAGSGMGRMIQEATAAFESVQAAAVDVPDMVNQIDAAAAKVDEVNFAAISAQAEGILADLRAMLGSEDAERLPRNLSNTLEAAAGLLNDLRDGNAAGSLNNALSSASVAADEVAKSVEELPALIQRLQATAARADSVMAAYGDRSAFNTETINMLRELRRATESFGSLARMIERNPRAFILGR</sequence>
<evidence type="ECO:0000256" key="3">
    <source>
        <dbReference type="ARBA" id="ARBA00022519"/>
    </source>
</evidence>
<feature type="domain" description="Mce/MlaD" evidence="8">
    <location>
        <begin position="171"/>
        <end position="226"/>
    </location>
</feature>
<evidence type="ECO:0000313" key="10">
    <source>
        <dbReference type="Proteomes" id="UP001165641"/>
    </source>
</evidence>
<dbReference type="InterPro" id="IPR003399">
    <property type="entry name" value="Mce/MlaD"/>
</dbReference>
<evidence type="ECO:0000256" key="1">
    <source>
        <dbReference type="ARBA" id="ARBA00004533"/>
    </source>
</evidence>
<evidence type="ECO:0000256" key="6">
    <source>
        <dbReference type="ARBA" id="ARBA00023136"/>
    </source>
</evidence>
<evidence type="ECO:0000256" key="4">
    <source>
        <dbReference type="ARBA" id="ARBA00022692"/>
    </source>
</evidence>
<dbReference type="Pfam" id="PF02470">
    <property type="entry name" value="MlaD"/>
    <property type="match status" value="3"/>
</dbReference>
<keyword evidence="10" id="KW-1185">Reference proteome</keyword>
<feature type="transmembrane region" description="Helical" evidence="7">
    <location>
        <begin position="21"/>
        <end position="45"/>
    </location>
</feature>
<feature type="domain" description="Mce/MlaD" evidence="8">
    <location>
        <begin position="302"/>
        <end position="399"/>
    </location>
</feature>
<evidence type="ECO:0000256" key="5">
    <source>
        <dbReference type="ARBA" id="ARBA00022989"/>
    </source>
</evidence>
<dbReference type="PANTHER" id="PTHR30462">
    <property type="entry name" value="INTERMEMBRANE TRANSPORT PROTEIN PQIB-RELATED"/>
    <property type="match status" value="1"/>
</dbReference>